<sequence>VSEWGLVLATLYNEVGDKGWPDAVFIQVCAMVGDTSGEVRTAAFASLGQMKLVSDDLLLQTLSKKITIHFKKRKKIGMCASKKFDLPASNVAGVFVHGLEDEFSEVRKSTCISLGKLTISYVQFAEEALNLLMAMLDDDITEVRLQCLQTMYHMATSDCLKVQHLHMHMFLSTLVDSNTLIQCATRKVLRLMKPTNLDMFKSMINGLLTNLESYVEDEADIFNVLFKIGAGHSNFVVNFVRETFDEVSINLHFPRRVLIYAIPFLGRISSSLRDVMSQDTLFAYLS</sequence>
<dbReference type="AlphaFoldDB" id="A0A7J6WGW4"/>
<dbReference type="EMBL" id="JABWDY010015664">
    <property type="protein sequence ID" value="KAF5196674.1"/>
    <property type="molecule type" value="Genomic_DNA"/>
</dbReference>
<comment type="caution">
    <text evidence="1">The sequence shown here is derived from an EMBL/GenBank/DDBJ whole genome shotgun (WGS) entry which is preliminary data.</text>
</comment>
<keyword evidence="2" id="KW-1185">Reference proteome</keyword>
<dbReference type="GO" id="GO:0010496">
    <property type="term" value="P:intercellular transport"/>
    <property type="evidence" value="ECO:0007669"/>
    <property type="project" value="TreeGrafter"/>
</dbReference>
<name>A0A7J6WGW4_THATH</name>
<dbReference type="OrthoDB" id="18190at2759"/>
<dbReference type="InterPro" id="IPR011989">
    <property type="entry name" value="ARM-like"/>
</dbReference>
<protein>
    <submittedName>
        <fullName evidence="1">Integrator complex subunit</fullName>
    </submittedName>
</protein>
<dbReference type="Gene3D" id="1.25.10.10">
    <property type="entry name" value="Leucine-rich Repeat Variant"/>
    <property type="match status" value="1"/>
</dbReference>
<dbReference type="GO" id="GO:0005768">
    <property type="term" value="C:endosome"/>
    <property type="evidence" value="ECO:0007669"/>
    <property type="project" value="TreeGrafter"/>
</dbReference>
<evidence type="ECO:0000313" key="2">
    <source>
        <dbReference type="Proteomes" id="UP000554482"/>
    </source>
</evidence>
<dbReference type="InterPro" id="IPR016024">
    <property type="entry name" value="ARM-type_fold"/>
</dbReference>
<dbReference type="PANTHER" id="PTHR20938:SF0">
    <property type="entry name" value="INTEGRATOR COMPLEX SUBUNIT 4"/>
    <property type="match status" value="1"/>
</dbReference>
<evidence type="ECO:0000313" key="1">
    <source>
        <dbReference type="EMBL" id="KAF5196674.1"/>
    </source>
</evidence>
<dbReference type="Proteomes" id="UP000554482">
    <property type="component" value="Unassembled WGS sequence"/>
</dbReference>
<dbReference type="SUPFAM" id="SSF48371">
    <property type="entry name" value="ARM repeat"/>
    <property type="match status" value="1"/>
</dbReference>
<proteinExistence type="predicted"/>
<accession>A0A7J6WGW4</accession>
<dbReference type="PANTHER" id="PTHR20938">
    <property type="entry name" value="INTEGRATOR COMPLEX SUBUNIT 4"/>
    <property type="match status" value="1"/>
</dbReference>
<organism evidence="1 2">
    <name type="scientific">Thalictrum thalictroides</name>
    <name type="common">Rue-anemone</name>
    <name type="synonym">Anemone thalictroides</name>
    <dbReference type="NCBI Taxonomy" id="46969"/>
    <lineage>
        <taxon>Eukaryota</taxon>
        <taxon>Viridiplantae</taxon>
        <taxon>Streptophyta</taxon>
        <taxon>Embryophyta</taxon>
        <taxon>Tracheophyta</taxon>
        <taxon>Spermatophyta</taxon>
        <taxon>Magnoliopsida</taxon>
        <taxon>Ranunculales</taxon>
        <taxon>Ranunculaceae</taxon>
        <taxon>Thalictroideae</taxon>
        <taxon>Thalictrum</taxon>
    </lineage>
</organism>
<gene>
    <name evidence="1" type="ORF">FRX31_013739</name>
</gene>
<feature type="non-terminal residue" evidence="1">
    <location>
        <position position="1"/>
    </location>
</feature>
<reference evidence="1 2" key="1">
    <citation type="submission" date="2020-06" db="EMBL/GenBank/DDBJ databases">
        <title>Transcriptomic and genomic resources for Thalictrum thalictroides and T. hernandezii: Facilitating candidate gene discovery in an emerging model plant lineage.</title>
        <authorList>
            <person name="Arias T."/>
            <person name="Riano-Pachon D.M."/>
            <person name="Di Stilio V.S."/>
        </authorList>
    </citation>
    <scope>NUCLEOTIDE SEQUENCE [LARGE SCALE GENOMIC DNA]</scope>
    <source>
        <strain evidence="2">cv. WT478/WT964</strain>
        <tissue evidence="1">Leaves</tissue>
    </source>
</reference>